<proteinExistence type="predicted"/>
<sequence length="60" mass="7033">MRGFKKDVVGICDAVSEDDLKERHGWKMGEKQDTKEDHQSEKKEDEGEQESRPEKLDRDV</sequence>
<feature type="compositionally biased region" description="Basic and acidic residues" evidence="1">
    <location>
        <begin position="18"/>
        <end position="60"/>
    </location>
</feature>
<reference evidence="2 3" key="1">
    <citation type="submission" date="2016-05" db="EMBL/GenBank/DDBJ databases">
        <title>A degradative enzymes factory behind the ericoid mycorrhizal symbiosis.</title>
        <authorList>
            <consortium name="DOE Joint Genome Institute"/>
            <person name="Martino E."/>
            <person name="Morin E."/>
            <person name="Grelet G."/>
            <person name="Kuo A."/>
            <person name="Kohler A."/>
            <person name="Daghino S."/>
            <person name="Barry K."/>
            <person name="Choi C."/>
            <person name="Cichocki N."/>
            <person name="Clum A."/>
            <person name="Copeland A."/>
            <person name="Hainaut M."/>
            <person name="Haridas S."/>
            <person name="Labutti K."/>
            <person name="Lindquist E."/>
            <person name="Lipzen A."/>
            <person name="Khouja H.-R."/>
            <person name="Murat C."/>
            <person name="Ohm R."/>
            <person name="Olson A."/>
            <person name="Spatafora J."/>
            <person name="Veneault-Fourrey C."/>
            <person name="Henrissat B."/>
            <person name="Grigoriev I."/>
            <person name="Martin F."/>
            <person name="Perotto S."/>
        </authorList>
    </citation>
    <scope>NUCLEOTIDE SEQUENCE [LARGE SCALE GENOMIC DNA]</scope>
    <source>
        <strain evidence="2 3">UAMH 7357</strain>
    </source>
</reference>
<protein>
    <submittedName>
        <fullName evidence="2">Uncharacterized protein</fullName>
    </submittedName>
</protein>
<evidence type="ECO:0000313" key="2">
    <source>
        <dbReference type="EMBL" id="PMD18483.1"/>
    </source>
</evidence>
<keyword evidence="3" id="KW-1185">Reference proteome</keyword>
<dbReference type="AlphaFoldDB" id="A0A2J6PWR8"/>
<evidence type="ECO:0000256" key="1">
    <source>
        <dbReference type="SAM" id="MobiDB-lite"/>
    </source>
</evidence>
<evidence type="ECO:0000313" key="3">
    <source>
        <dbReference type="Proteomes" id="UP000235672"/>
    </source>
</evidence>
<accession>A0A2J6PWR8</accession>
<gene>
    <name evidence="2" type="ORF">NA56DRAFT_751428</name>
</gene>
<dbReference type="Proteomes" id="UP000235672">
    <property type="component" value="Unassembled WGS sequence"/>
</dbReference>
<dbReference type="EMBL" id="KZ613494">
    <property type="protein sequence ID" value="PMD18483.1"/>
    <property type="molecule type" value="Genomic_DNA"/>
</dbReference>
<name>A0A2J6PWR8_9HELO</name>
<feature type="region of interest" description="Disordered" evidence="1">
    <location>
        <begin position="1"/>
        <end position="60"/>
    </location>
</feature>
<organism evidence="2 3">
    <name type="scientific">Hyaloscypha hepaticicola</name>
    <dbReference type="NCBI Taxonomy" id="2082293"/>
    <lineage>
        <taxon>Eukaryota</taxon>
        <taxon>Fungi</taxon>
        <taxon>Dikarya</taxon>
        <taxon>Ascomycota</taxon>
        <taxon>Pezizomycotina</taxon>
        <taxon>Leotiomycetes</taxon>
        <taxon>Helotiales</taxon>
        <taxon>Hyaloscyphaceae</taxon>
        <taxon>Hyaloscypha</taxon>
    </lineage>
</organism>